<accession>A0A3Q0JA19</accession>
<dbReference type="InterPro" id="IPR005636">
    <property type="entry name" value="DTW"/>
</dbReference>
<dbReference type="EC" id="2.5.1.25" evidence="1"/>
<feature type="domain" description="DTW" evidence="7">
    <location>
        <begin position="44"/>
        <end position="237"/>
    </location>
</feature>
<keyword evidence="3" id="KW-0949">S-adenosyl-L-methionine</keyword>
<evidence type="ECO:0000256" key="3">
    <source>
        <dbReference type="ARBA" id="ARBA00022691"/>
    </source>
</evidence>
<gene>
    <name evidence="9" type="primary">LOC103517378</name>
</gene>
<dbReference type="KEGG" id="dci:103517378"/>
<dbReference type="STRING" id="121845.A0A3Q0JA19"/>
<dbReference type="SMART" id="SM01144">
    <property type="entry name" value="DTW"/>
    <property type="match status" value="1"/>
</dbReference>
<reference evidence="9" key="1">
    <citation type="submission" date="2025-08" db="UniProtKB">
        <authorList>
            <consortium name="RefSeq"/>
        </authorList>
    </citation>
    <scope>IDENTIFICATION</scope>
</reference>
<keyword evidence="8" id="KW-1185">Reference proteome</keyword>
<dbReference type="AlphaFoldDB" id="A0A3Q0JA19"/>
<comment type="similarity">
    <text evidence="5">Belongs to the TDD superfamily. DTWD2 family.</text>
</comment>
<dbReference type="InterPro" id="IPR039262">
    <property type="entry name" value="DTWD2/TAPT"/>
</dbReference>
<evidence type="ECO:0000313" key="8">
    <source>
        <dbReference type="Proteomes" id="UP000079169"/>
    </source>
</evidence>
<dbReference type="GO" id="GO:0008033">
    <property type="term" value="P:tRNA processing"/>
    <property type="evidence" value="ECO:0007669"/>
    <property type="project" value="UniProtKB-KW"/>
</dbReference>
<dbReference type="GeneID" id="103517378"/>
<evidence type="ECO:0000256" key="2">
    <source>
        <dbReference type="ARBA" id="ARBA00022679"/>
    </source>
</evidence>
<keyword evidence="4" id="KW-0819">tRNA processing</keyword>
<keyword evidence="2" id="KW-0808">Transferase</keyword>
<organism evidence="8 9">
    <name type="scientific">Diaphorina citri</name>
    <name type="common">Asian citrus psyllid</name>
    <dbReference type="NCBI Taxonomy" id="121845"/>
    <lineage>
        <taxon>Eukaryota</taxon>
        <taxon>Metazoa</taxon>
        <taxon>Ecdysozoa</taxon>
        <taxon>Arthropoda</taxon>
        <taxon>Hexapoda</taxon>
        <taxon>Insecta</taxon>
        <taxon>Pterygota</taxon>
        <taxon>Neoptera</taxon>
        <taxon>Paraneoptera</taxon>
        <taxon>Hemiptera</taxon>
        <taxon>Sternorrhyncha</taxon>
        <taxon>Psylloidea</taxon>
        <taxon>Psyllidae</taxon>
        <taxon>Diaphorininae</taxon>
        <taxon>Diaphorina</taxon>
    </lineage>
</organism>
<dbReference type="RefSeq" id="XP_026685299.1">
    <property type="nucleotide sequence ID" value="XM_026829498.1"/>
</dbReference>
<sequence length="255" mass="28984">MSHTKKDGTLALCVKKSPSPFRTKSKSWVQNCLKHSIIKLSSLYLNFRRPSVVCWCPFLPLEPLSPKCNLIILQHPAEEKRCLRTAHMLTLSIVPHKCVIYKGKKFPQAKHNGLAEILSLSNTLLLYPANNAEDISQLQPLSDESSKSYNIILLDGTWPQAKTIYNNSPMLHNLRRIKLTQFKGSEYVVRTQPTDGCLSTLETAAHVLSYLENQATYRDVLLRPLTALCTFQLEHGAVTHQSKEFRLKNQTYPKL</sequence>
<dbReference type="Pfam" id="PF03942">
    <property type="entry name" value="DTW"/>
    <property type="match status" value="1"/>
</dbReference>
<comment type="catalytic activity">
    <reaction evidence="6">
        <text>a uridine in tRNA + S-adenosyl-L-methionine = a 3-[(3S)-3-amino-3-carboxypropyl]uridine in tRNA + S-methyl-5'-thioadenosine + H(+)</text>
        <dbReference type="Rhea" id="RHEA:62432"/>
        <dbReference type="Rhea" id="RHEA-COMP:13339"/>
        <dbReference type="Rhea" id="RHEA-COMP:16092"/>
        <dbReference type="ChEBI" id="CHEBI:15378"/>
        <dbReference type="ChEBI" id="CHEBI:17509"/>
        <dbReference type="ChEBI" id="CHEBI:59789"/>
        <dbReference type="ChEBI" id="CHEBI:65315"/>
        <dbReference type="ChEBI" id="CHEBI:82930"/>
        <dbReference type="EC" id="2.5.1.25"/>
    </reaction>
</comment>
<dbReference type="GO" id="GO:0016432">
    <property type="term" value="F:tRNA-uridine aminocarboxypropyltransferase activity"/>
    <property type="evidence" value="ECO:0007669"/>
    <property type="project" value="UniProtKB-EC"/>
</dbReference>
<evidence type="ECO:0000256" key="1">
    <source>
        <dbReference type="ARBA" id="ARBA00012386"/>
    </source>
</evidence>
<evidence type="ECO:0000256" key="6">
    <source>
        <dbReference type="ARBA" id="ARBA00048718"/>
    </source>
</evidence>
<proteinExistence type="inferred from homology"/>
<name>A0A3Q0JA19_DIACI</name>
<evidence type="ECO:0000256" key="5">
    <source>
        <dbReference type="ARBA" id="ARBA00034489"/>
    </source>
</evidence>
<dbReference type="PaxDb" id="121845-A0A3Q0JA19"/>
<dbReference type="PANTHER" id="PTHR21392">
    <property type="entry name" value="TRNA-URIDINE AMINOCARBOXYPROPYLTRANSFERASE 2"/>
    <property type="match status" value="1"/>
</dbReference>
<evidence type="ECO:0000256" key="4">
    <source>
        <dbReference type="ARBA" id="ARBA00022694"/>
    </source>
</evidence>
<dbReference type="PANTHER" id="PTHR21392:SF0">
    <property type="entry name" value="TRNA-URIDINE AMINOCARBOXYPROPYLTRANSFERASE 2"/>
    <property type="match status" value="1"/>
</dbReference>
<evidence type="ECO:0000259" key="7">
    <source>
        <dbReference type="SMART" id="SM01144"/>
    </source>
</evidence>
<evidence type="ECO:0000313" key="9">
    <source>
        <dbReference type="RefSeq" id="XP_026685299.1"/>
    </source>
</evidence>
<dbReference type="Proteomes" id="UP000079169">
    <property type="component" value="Unplaced"/>
</dbReference>
<protein>
    <recommendedName>
        <fullName evidence="1">tRNA-uridine aminocarboxypropyltransferase</fullName>
        <ecNumber evidence="1">2.5.1.25</ecNumber>
    </recommendedName>
</protein>